<evidence type="ECO:0000313" key="3">
    <source>
        <dbReference type="Proteomes" id="UP000029736"/>
    </source>
</evidence>
<evidence type="ECO:0000313" key="2">
    <source>
        <dbReference type="EMBL" id="KGE89226.1"/>
    </source>
</evidence>
<dbReference type="STRING" id="1524460.IX84_05615"/>
<feature type="signal peptide" evidence="1">
    <location>
        <begin position="1"/>
        <end position="26"/>
    </location>
</feature>
<keyword evidence="3" id="KW-1185">Reference proteome</keyword>
<sequence length="164" mass="18312">MKPDKMKKVLFTLLSVVLLWSCQTDGGSNLVETDLMQHGVPVTIMAPDSATVKARNMGTLMKDVTVKGEGNYDLQIMASSATTSDLARVKAEQLATVKTNRYFSRIVSEEEKGFLYEMALDTNNLNYNFRYIHLQGDQEIIFSAGMASTLSLEEAERIYEAVKQ</sequence>
<name>A0A098SAR1_9BACT</name>
<comment type="caution">
    <text evidence="2">The sequence shown here is derived from an EMBL/GenBank/DDBJ whole genome shotgun (WGS) entry which is preliminary data.</text>
</comment>
<proteinExistence type="predicted"/>
<evidence type="ECO:0008006" key="4">
    <source>
        <dbReference type="Google" id="ProtNLM"/>
    </source>
</evidence>
<reference evidence="2 3" key="1">
    <citation type="journal article" date="2014" name="Int. J. Syst. Evol. Microbiol.">
        <title>Phaeodactylibacter xiamenensis gen. nov., sp. nov., a member of the family Saprospiraceae isolated from the marine alga Phaeodactylum tricornutum.</title>
        <authorList>
            <person name="Chen Z.Jr."/>
            <person name="Lei X."/>
            <person name="Lai Q."/>
            <person name="Li Y."/>
            <person name="Zhang B."/>
            <person name="Zhang J."/>
            <person name="Zhang H."/>
            <person name="Yang L."/>
            <person name="Zheng W."/>
            <person name="Tian Y."/>
            <person name="Yu Z."/>
            <person name="Xu H.Jr."/>
            <person name="Zheng T."/>
        </authorList>
    </citation>
    <scope>NUCLEOTIDE SEQUENCE [LARGE SCALE GENOMIC DNA]</scope>
    <source>
        <strain evidence="2 3">KD52</strain>
    </source>
</reference>
<evidence type="ECO:0000256" key="1">
    <source>
        <dbReference type="SAM" id="SignalP"/>
    </source>
</evidence>
<accession>A0A098SAR1</accession>
<dbReference type="EMBL" id="JPOS01000012">
    <property type="protein sequence ID" value="KGE89226.1"/>
    <property type="molecule type" value="Genomic_DNA"/>
</dbReference>
<gene>
    <name evidence="2" type="ORF">IX84_05615</name>
</gene>
<dbReference type="Proteomes" id="UP000029736">
    <property type="component" value="Unassembled WGS sequence"/>
</dbReference>
<keyword evidence="1" id="KW-0732">Signal</keyword>
<feature type="chain" id="PRO_5001940053" description="DUF4367 domain-containing protein" evidence="1">
    <location>
        <begin position="27"/>
        <end position="164"/>
    </location>
</feature>
<organism evidence="2 3">
    <name type="scientific">Phaeodactylibacter xiamenensis</name>
    <dbReference type="NCBI Taxonomy" id="1524460"/>
    <lineage>
        <taxon>Bacteria</taxon>
        <taxon>Pseudomonadati</taxon>
        <taxon>Bacteroidota</taxon>
        <taxon>Saprospiria</taxon>
        <taxon>Saprospirales</taxon>
        <taxon>Haliscomenobacteraceae</taxon>
        <taxon>Phaeodactylibacter</taxon>
    </lineage>
</organism>
<dbReference type="AlphaFoldDB" id="A0A098SAR1"/>
<protein>
    <recommendedName>
        <fullName evidence="4">DUF4367 domain-containing protein</fullName>
    </recommendedName>
</protein>